<dbReference type="HAMAP" id="MF_00171">
    <property type="entry name" value="TruA"/>
    <property type="match status" value="1"/>
</dbReference>
<comment type="catalytic activity">
    <reaction evidence="4 7">
        <text>uridine(38/39/40) in tRNA = pseudouridine(38/39/40) in tRNA</text>
        <dbReference type="Rhea" id="RHEA:22376"/>
        <dbReference type="Rhea" id="RHEA-COMP:10085"/>
        <dbReference type="Rhea" id="RHEA-COMP:10087"/>
        <dbReference type="ChEBI" id="CHEBI:65314"/>
        <dbReference type="ChEBI" id="CHEBI:65315"/>
        <dbReference type="EC" id="5.4.99.12"/>
    </reaction>
</comment>
<evidence type="ECO:0000256" key="7">
    <source>
        <dbReference type="RuleBase" id="RU003792"/>
    </source>
</evidence>
<dbReference type="SUPFAM" id="SSF55120">
    <property type="entry name" value="Pseudouridine synthase"/>
    <property type="match status" value="1"/>
</dbReference>
<evidence type="ECO:0000256" key="6">
    <source>
        <dbReference type="PIRSR" id="PIRSR001430-2"/>
    </source>
</evidence>
<organism evidence="9 10">
    <name type="scientific">Candidatus Termititenax persephonae</name>
    <dbReference type="NCBI Taxonomy" id="2218525"/>
    <lineage>
        <taxon>Bacteria</taxon>
        <taxon>Bacillati</taxon>
        <taxon>Candidatus Margulisiibacteriota</taxon>
        <taxon>Candidatus Termititenacia</taxon>
        <taxon>Candidatus Termititenacales</taxon>
        <taxon>Candidatus Termititenacaceae</taxon>
        <taxon>Candidatus Termititenax</taxon>
    </lineage>
</organism>
<sequence length="271" mass="30385">MPHNLFLVLTYLGAAYVGSQVQKNGITIQELLDKALGRLFGGEKIKTVFAGRTDSGVHAWGQGVTARVAKLIPPAKVLAALNSLLPRDIRVRSARYAGTGFQPRYDARSREYLYNIYYGAEPLLYLLDRVWHIDARQRLDWRLMRRAARLFKGTHDFSAFCAAGSAARDKTRRVKVSEITARRVYRWPGARQKADGMLLTYRIKADGFLYHMVRNIVAALAAVGLGKMTVAELRDVLRGRSRSALKAPTAPAAGLVLYDVLYWARESKEKC</sequence>
<evidence type="ECO:0000256" key="1">
    <source>
        <dbReference type="ARBA" id="ARBA00009375"/>
    </source>
</evidence>
<keyword evidence="2 4" id="KW-0819">tRNA processing</keyword>
<dbReference type="Gene3D" id="3.30.70.580">
    <property type="entry name" value="Pseudouridine synthase I, catalytic domain, N-terminal subdomain"/>
    <property type="match status" value="1"/>
</dbReference>
<feature type="binding site" evidence="4 6">
    <location>
        <position position="112"/>
    </location>
    <ligand>
        <name>substrate</name>
    </ligand>
</feature>
<comment type="function">
    <text evidence="4">Formation of pseudouridine at positions 38, 39 and 40 in the anticodon stem and loop of transfer RNAs.</text>
</comment>
<dbReference type="GO" id="GO:0003723">
    <property type="term" value="F:RNA binding"/>
    <property type="evidence" value="ECO:0007669"/>
    <property type="project" value="InterPro"/>
</dbReference>
<dbReference type="EC" id="5.4.99.12" evidence="4"/>
<dbReference type="Pfam" id="PF01416">
    <property type="entry name" value="PseudoU_synth_1"/>
    <property type="match status" value="2"/>
</dbReference>
<dbReference type="InterPro" id="IPR020094">
    <property type="entry name" value="TruA/RsuA/RluB/E/F_N"/>
</dbReference>
<evidence type="ECO:0000256" key="3">
    <source>
        <dbReference type="ARBA" id="ARBA00023235"/>
    </source>
</evidence>
<comment type="subunit">
    <text evidence="4">Homodimer.</text>
</comment>
<dbReference type="Gene3D" id="3.30.70.660">
    <property type="entry name" value="Pseudouridine synthase I, catalytic domain, C-terminal subdomain"/>
    <property type="match status" value="1"/>
</dbReference>
<evidence type="ECO:0000256" key="2">
    <source>
        <dbReference type="ARBA" id="ARBA00022694"/>
    </source>
</evidence>
<dbReference type="InterPro" id="IPR020097">
    <property type="entry name" value="PsdUridine_synth_TruA_a/b_dom"/>
</dbReference>
<dbReference type="PIRSF" id="PIRSF001430">
    <property type="entry name" value="tRNA_psdUrid_synth"/>
    <property type="match status" value="1"/>
</dbReference>
<evidence type="ECO:0000256" key="5">
    <source>
        <dbReference type="PIRSR" id="PIRSR001430-1"/>
    </source>
</evidence>
<reference evidence="9 10" key="1">
    <citation type="journal article" date="2019" name="ISME J.">
        <title>Genome analyses of uncultured TG2/ZB3 bacteria in 'Margulisbacteria' specifically attached to ectosymbiotic spirochetes of protists in the termite gut.</title>
        <authorList>
            <person name="Utami Y.D."/>
            <person name="Kuwahara H."/>
            <person name="Igai K."/>
            <person name="Murakami T."/>
            <person name="Sugaya K."/>
            <person name="Morikawa T."/>
            <person name="Nagura Y."/>
            <person name="Yuki M."/>
            <person name="Deevong P."/>
            <person name="Inoue T."/>
            <person name="Kihara K."/>
            <person name="Lo N."/>
            <person name="Yamada A."/>
            <person name="Ohkuma M."/>
            <person name="Hongoh Y."/>
        </authorList>
    </citation>
    <scope>NUCLEOTIDE SEQUENCE [LARGE SCALE GENOMIC DNA]</scope>
    <source>
        <strain evidence="9">NkOx7-02</strain>
    </source>
</reference>
<keyword evidence="3 4" id="KW-0413">Isomerase</keyword>
<dbReference type="InterPro" id="IPR020103">
    <property type="entry name" value="PsdUridine_synth_cat_dom_sf"/>
</dbReference>
<dbReference type="GO" id="GO:0031119">
    <property type="term" value="P:tRNA pseudouridine synthesis"/>
    <property type="evidence" value="ECO:0007669"/>
    <property type="project" value="UniProtKB-UniRule"/>
</dbReference>
<dbReference type="NCBIfam" id="TIGR00071">
    <property type="entry name" value="hisT_truA"/>
    <property type="match status" value="1"/>
</dbReference>
<dbReference type="InterPro" id="IPR020095">
    <property type="entry name" value="PsdUridine_synth_TruA_C"/>
</dbReference>
<gene>
    <name evidence="4 9" type="primary">truA</name>
    <name evidence="9" type="ORF">NO2_1097</name>
</gene>
<evidence type="ECO:0000313" key="9">
    <source>
        <dbReference type="EMBL" id="GBR76564.1"/>
    </source>
</evidence>
<accession>A0A388THX4</accession>
<comment type="caution">
    <text evidence="4">Lacks conserved residue(s) required for the propagation of feature annotation.</text>
</comment>
<comment type="similarity">
    <text evidence="1 4 7">Belongs to the tRNA pseudouridine synthase TruA family.</text>
</comment>
<dbReference type="GO" id="GO:0160147">
    <property type="term" value="F:tRNA pseudouridine(38-40) synthase activity"/>
    <property type="evidence" value="ECO:0007669"/>
    <property type="project" value="UniProtKB-EC"/>
</dbReference>
<evidence type="ECO:0000313" key="10">
    <source>
        <dbReference type="Proteomes" id="UP000275925"/>
    </source>
</evidence>
<feature type="domain" description="Pseudouridine synthase I TruA alpha/beta" evidence="8">
    <location>
        <begin position="147"/>
        <end position="262"/>
    </location>
</feature>
<evidence type="ECO:0000256" key="4">
    <source>
        <dbReference type="HAMAP-Rule" id="MF_00171"/>
    </source>
</evidence>
<dbReference type="Proteomes" id="UP000275925">
    <property type="component" value="Unassembled WGS sequence"/>
</dbReference>
<feature type="domain" description="Pseudouridine synthase I TruA alpha/beta" evidence="8">
    <location>
        <begin position="10"/>
        <end position="106"/>
    </location>
</feature>
<dbReference type="PANTHER" id="PTHR11142">
    <property type="entry name" value="PSEUDOURIDYLATE SYNTHASE"/>
    <property type="match status" value="1"/>
</dbReference>
<protein>
    <recommendedName>
        <fullName evidence="4">tRNA pseudouridine synthase A</fullName>
        <ecNumber evidence="4">5.4.99.12</ecNumber>
    </recommendedName>
    <alternativeName>
        <fullName evidence="4">tRNA pseudouridine(38-40) synthase</fullName>
    </alternativeName>
    <alternativeName>
        <fullName evidence="4">tRNA pseudouridylate synthase I</fullName>
    </alternativeName>
    <alternativeName>
        <fullName evidence="4">tRNA-uridine isomerase I</fullName>
    </alternativeName>
</protein>
<dbReference type="PANTHER" id="PTHR11142:SF0">
    <property type="entry name" value="TRNA PSEUDOURIDINE SYNTHASE-LIKE 1"/>
    <property type="match status" value="1"/>
</dbReference>
<keyword evidence="10" id="KW-1185">Reference proteome</keyword>
<name>A0A388THX4_9BACT</name>
<dbReference type="EMBL" id="BGZO01000033">
    <property type="protein sequence ID" value="GBR76564.1"/>
    <property type="molecule type" value="Genomic_DNA"/>
</dbReference>
<feature type="active site" description="Nucleophile" evidence="4 5">
    <location>
        <position position="54"/>
    </location>
</feature>
<proteinExistence type="inferred from homology"/>
<dbReference type="AlphaFoldDB" id="A0A388THX4"/>
<dbReference type="CDD" id="cd02570">
    <property type="entry name" value="PseudoU_synth_EcTruA"/>
    <property type="match status" value="1"/>
</dbReference>
<comment type="caution">
    <text evidence="9">The sequence shown here is derived from an EMBL/GenBank/DDBJ whole genome shotgun (WGS) entry which is preliminary data.</text>
</comment>
<dbReference type="InterPro" id="IPR001406">
    <property type="entry name" value="PsdUridine_synth_TruA"/>
</dbReference>
<evidence type="ECO:0000259" key="8">
    <source>
        <dbReference type="Pfam" id="PF01416"/>
    </source>
</evidence>